<keyword evidence="8" id="KW-1185">Reference proteome</keyword>
<evidence type="ECO:0000256" key="3">
    <source>
        <dbReference type="ARBA" id="ARBA00022989"/>
    </source>
</evidence>
<evidence type="ECO:0000256" key="2">
    <source>
        <dbReference type="ARBA" id="ARBA00022692"/>
    </source>
</evidence>
<gene>
    <name evidence="7" type="ORF">CLV85_0337</name>
</gene>
<feature type="transmembrane region" description="Helical" evidence="5">
    <location>
        <begin position="166"/>
        <end position="182"/>
    </location>
</feature>
<protein>
    <submittedName>
        <fullName evidence="7">O-antigen ligase</fullName>
    </submittedName>
</protein>
<comment type="subcellular location">
    <subcellularLocation>
        <location evidence="1">Membrane</location>
        <topology evidence="1">Multi-pass membrane protein</topology>
    </subcellularLocation>
</comment>
<feature type="transmembrane region" description="Helical" evidence="5">
    <location>
        <begin position="12"/>
        <end position="30"/>
    </location>
</feature>
<reference evidence="7 8" key="1">
    <citation type="submission" date="2017-11" db="EMBL/GenBank/DDBJ databases">
        <title>Genomic Encyclopedia of Archaeal and Bacterial Type Strains, Phase II (KMG-II): From Individual Species to Whole Genera.</title>
        <authorList>
            <person name="Goeker M."/>
        </authorList>
    </citation>
    <scope>NUCLEOTIDE SEQUENCE [LARGE SCALE GENOMIC DNA]</scope>
    <source>
        <strain evidence="7 8">DSM 16400</strain>
    </source>
</reference>
<comment type="caution">
    <text evidence="7">The sequence shown here is derived from an EMBL/GenBank/DDBJ whole genome shotgun (WGS) entry which is preliminary data.</text>
</comment>
<feature type="transmembrane region" description="Helical" evidence="5">
    <location>
        <begin position="194"/>
        <end position="227"/>
    </location>
</feature>
<keyword evidence="4 5" id="KW-0472">Membrane</keyword>
<evidence type="ECO:0000256" key="4">
    <source>
        <dbReference type="ARBA" id="ARBA00023136"/>
    </source>
</evidence>
<dbReference type="Proteomes" id="UP000231742">
    <property type="component" value="Unassembled WGS sequence"/>
</dbReference>
<evidence type="ECO:0000259" key="6">
    <source>
        <dbReference type="Pfam" id="PF04932"/>
    </source>
</evidence>
<organism evidence="7 8">
    <name type="scientific">Salinibacterium amurskyense</name>
    <dbReference type="NCBI Taxonomy" id="205941"/>
    <lineage>
        <taxon>Bacteria</taxon>
        <taxon>Bacillati</taxon>
        <taxon>Actinomycetota</taxon>
        <taxon>Actinomycetes</taxon>
        <taxon>Micrococcales</taxon>
        <taxon>Microbacteriaceae</taxon>
        <taxon>Salinibacterium</taxon>
    </lineage>
</organism>
<dbReference type="PANTHER" id="PTHR37422:SF23">
    <property type="entry name" value="TEICHURONIC ACID BIOSYNTHESIS PROTEIN TUAE"/>
    <property type="match status" value="1"/>
</dbReference>
<dbReference type="InterPro" id="IPR007016">
    <property type="entry name" value="O-antigen_ligase-rel_domated"/>
</dbReference>
<proteinExistence type="predicted"/>
<dbReference type="OrthoDB" id="5186562at2"/>
<dbReference type="Pfam" id="PF04932">
    <property type="entry name" value="Wzy_C"/>
    <property type="match status" value="1"/>
</dbReference>
<feature type="transmembrane region" description="Helical" evidence="5">
    <location>
        <begin position="73"/>
        <end position="93"/>
    </location>
</feature>
<keyword evidence="7" id="KW-0436">Ligase</keyword>
<dbReference type="EMBL" id="PGFH01000001">
    <property type="protein sequence ID" value="PJJ81166.1"/>
    <property type="molecule type" value="Genomic_DNA"/>
</dbReference>
<feature type="transmembrane region" description="Helical" evidence="5">
    <location>
        <begin position="315"/>
        <end position="335"/>
    </location>
</feature>
<dbReference type="AlphaFoldDB" id="A0A2M9D633"/>
<dbReference type="GO" id="GO:0016874">
    <property type="term" value="F:ligase activity"/>
    <property type="evidence" value="ECO:0007669"/>
    <property type="project" value="UniProtKB-KW"/>
</dbReference>
<keyword evidence="2 5" id="KW-0812">Transmembrane</keyword>
<feature type="transmembrane region" description="Helical" evidence="5">
    <location>
        <begin position="42"/>
        <end position="61"/>
    </location>
</feature>
<sequence>MFTTEPRGRSTVSRSLIGTWLLVALSVVSWRPDALFDGGFDVVVIAKALVAFTAFLCALLIHSRARVHARVGVRSLILLFIVVGLSCVGALATDSPMPSLVLAVRIVLLAATVYVLASSAAPLEVLTSLFIAMGILTLIGAASGLPEFLSDGRLPSGIPAMKPNELAGLAAPPLLAIAIAIAQRGLTPRKAALLVTFAAILLATGSRTTLIVVVIAMVLAVVLAWPVPHSTGIALILLAPVSYAVVAFTNVVSEVAIRGQDVSELATLSSRTIAWQAVFSIPMDTWHKWIGVGLAAKTIEVNQRWWDVQVLDSSWISILSQAGILGLIAVGIWVLFTVRDSLKNRELRTLTLPLLVLLLVRSALENGLIESSVTFTLFFLTSLVLERGHRYPFEHDRSARFALAVAPAPTPITELTPPPTRTR</sequence>
<dbReference type="InterPro" id="IPR051533">
    <property type="entry name" value="WaaL-like"/>
</dbReference>
<keyword evidence="3 5" id="KW-1133">Transmembrane helix</keyword>
<evidence type="ECO:0000313" key="8">
    <source>
        <dbReference type="Proteomes" id="UP000231742"/>
    </source>
</evidence>
<dbReference type="GO" id="GO:0016020">
    <property type="term" value="C:membrane"/>
    <property type="evidence" value="ECO:0007669"/>
    <property type="project" value="UniProtKB-SubCell"/>
</dbReference>
<evidence type="ECO:0000256" key="1">
    <source>
        <dbReference type="ARBA" id="ARBA00004141"/>
    </source>
</evidence>
<accession>A0A2M9D633</accession>
<evidence type="ECO:0000313" key="7">
    <source>
        <dbReference type="EMBL" id="PJJ81166.1"/>
    </source>
</evidence>
<feature type="transmembrane region" description="Helical" evidence="5">
    <location>
        <begin position="233"/>
        <end position="252"/>
    </location>
</feature>
<feature type="transmembrane region" description="Helical" evidence="5">
    <location>
        <begin position="99"/>
        <end position="117"/>
    </location>
</feature>
<name>A0A2M9D633_9MICO</name>
<dbReference type="PANTHER" id="PTHR37422">
    <property type="entry name" value="TEICHURONIC ACID BIOSYNTHESIS PROTEIN TUAE"/>
    <property type="match status" value="1"/>
</dbReference>
<feature type="domain" description="O-antigen ligase-related" evidence="6">
    <location>
        <begin position="193"/>
        <end position="329"/>
    </location>
</feature>
<dbReference type="RefSeq" id="WP_100387876.1">
    <property type="nucleotide sequence ID" value="NZ_PGFH01000001.1"/>
</dbReference>
<feature type="transmembrane region" description="Helical" evidence="5">
    <location>
        <begin position="129"/>
        <end position="146"/>
    </location>
</feature>
<evidence type="ECO:0000256" key="5">
    <source>
        <dbReference type="SAM" id="Phobius"/>
    </source>
</evidence>